<dbReference type="AlphaFoldDB" id="A0A6J6GX37"/>
<name>A0A6J6GX37_9ZZZZ</name>
<dbReference type="Pfam" id="PF13302">
    <property type="entry name" value="Acetyltransf_3"/>
    <property type="match status" value="1"/>
</dbReference>
<organism evidence="2">
    <name type="scientific">freshwater metagenome</name>
    <dbReference type="NCBI Taxonomy" id="449393"/>
    <lineage>
        <taxon>unclassified sequences</taxon>
        <taxon>metagenomes</taxon>
        <taxon>ecological metagenomes</taxon>
    </lineage>
</organism>
<protein>
    <submittedName>
        <fullName evidence="2">Unannotated protein</fullName>
    </submittedName>
</protein>
<dbReference type="EMBL" id="CAEZUQ010000041">
    <property type="protein sequence ID" value="CAB4605536.1"/>
    <property type="molecule type" value="Genomic_DNA"/>
</dbReference>
<dbReference type="InterPro" id="IPR016181">
    <property type="entry name" value="Acyl_CoA_acyltransferase"/>
</dbReference>
<proteinExistence type="predicted"/>
<gene>
    <name evidence="2" type="ORF">UFOPK1842_00470</name>
</gene>
<evidence type="ECO:0000313" key="2">
    <source>
        <dbReference type="EMBL" id="CAB4605536.1"/>
    </source>
</evidence>
<dbReference type="PANTHER" id="PTHR43792:SF13">
    <property type="entry name" value="ACETYLTRANSFERASE"/>
    <property type="match status" value="1"/>
</dbReference>
<evidence type="ECO:0000259" key="1">
    <source>
        <dbReference type="PROSITE" id="PS51186"/>
    </source>
</evidence>
<dbReference type="SUPFAM" id="SSF55729">
    <property type="entry name" value="Acyl-CoA N-acyltransferases (Nat)"/>
    <property type="match status" value="1"/>
</dbReference>
<dbReference type="PANTHER" id="PTHR43792">
    <property type="entry name" value="GNAT FAMILY, PUTATIVE (AFU_ORTHOLOGUE AFUA_3G00765)-RELATED-RELATED"/>
    <property type="match status" value="1"/>
</dbReference>
<reference evidence="2" key="1">
    <citation type="submission" date="2020-05" db="EMBL/GenBank/DDBJ databases">
        <authorList>
            <person name="Chiriac C."/>
            <person name="Salcher M."/>
            <person name="Ghai R."/>
            <person name="Kavagutti S V."/>
        </authorList>
    </citation>
    <scope>NUCLEOTIDE SEQUENCE</scope>
</reference>
<dbReference type="Gene3D" id="3.40.630.30">
    <property type="match status" value="1"/>
</dbReference>
<dbReference type="GO" id="GO:0016747">
    <property type="term" value="F:acyltransferase activity, transferring groups other than amino-acyl groups"/>
    <property type="evidence" value="ECO:0007669"/>
    <property type="project" value="InterPro"/>
</dbReference>
<dbReference type="CDD" id="cd04301">
    <property type="entry name" value="NAT_SF"/>
    <property type="match status" value="1"/>
</dbReference>
<dbReference type="InterPro" id="IPR051531">
    <property type="entry name" value="N-acetyltransferase"/>
</dbReference>
<dbReference type="PROSITE" id="PS51186">
    <property type="entry name" value="GNAT"/>
    <property type="match status" value="1"/>
</dbReference>
<accession>A0A6J6GX37</accession>
<feature type="domain" description="N-acetyltransferase" evidence="1">
    <location>
        <begin position="12"/>
        <end position="170"/>
    </location>
</feature>
<sequence>MQLFETNRLRCYSLSLADYSDFEAGLEPKWDGFTNPYKHLIVGPSPLVHRIPRVKREPSFAEIGLVLAISKSDNEIIGSAGFHDFPNEVGMIEIGFGIVPEKQNQGFGKELLLGMWEMICKRTDVKVLRYTVSPENGPSIHIINKMGFTKIGEQMDPEDGLELIFEMSVSDFIKPFDK</sequence>
<dbReference type="InterPro" id="IPR000182">
    <property type="entry name" value="GNAT_dom"/>
</dbReference>